<evidence type="ECO:0000313" key="1">
    <source>
        <dbReference type="EMBL" id="EMR11444.1"/>
    </source>
</evidence>
<dbReference type="OMA" id="CTADTLM"/>
<dbReference type="OrthoDB" id="5594612at2759"/>
<dbReference type="InterPro" id="IPR027267">
    <property type="entry name" value="AH/BAR_dom_sf"/>
</dbReference>
<dbReference type="EMBL" id="AFWA02000001">
    <property type="protein sequence ID" value="EMR11444.1"/>
    <property type="molecule type" value="Genomic_DNA"/>
</dbReference>
<accession>M7PLV3</accession>
<dbReference type="HOGENOM" id="CLU_028202_0_0_1"/>
<dbReference type="eggNOG" id="ENOG502QTA6">
    <property type="taxonomic scope" value="Eukaryota"/>
</dbReference>
<evidence type="ECO:0008006" key="3">
    <source>
        <dbReference type="Google" id="ProtNLM"/>
    </source>
</evidence>
<dbReference type="RefSeq" id="XP_007872345.1">
    <property type="nucleotide sequence ID" value="XM_007874154.1"/>
</dbReference>
<protein>
    <recommendedName>
        <fullName evidence="3">IMD domain-containing protein</fullName>
    </recommendedName>
</protein>
<dbReference type="GO" id="GO:0005543">
    <property type="term" value="F:phospholipid binding"/>
    <property type="evidence" value="ECO:0007669"/>
    <property type="project" value="InterPro"/>
</dbReference>
<dbReference type="VEuPathDB" id="FungiDB:PNEG_00463"/>
<dbReference type="GO" id="GO:0000329">
    <property type="term" value="C:fungal-type vacuole membrane"/>
    <property type="evidence" value="ECO:0007669"/>
    <property type="project" value="InterPro"/>
</dbReference>
<dbReference type="InterPro" id="IPR037470">
    <property type="entry name" value="IVY1"/>
</dbReference>
<keyword evidence="2" id="KW-1185">Reference proteome</keyword>
<dbReference type="AlphaFoldDB" id="M7PLV3"/>
<sequence>MSSYLQQYPSSPTYSMSSTAQIAPTVASLCYSSAPPLPKTIITKNDISTSIEAYQELLYAAKIYRNSLVQLSKTASSFGTALEKCARCKGVGEEEMSGFMLAGGLQYLIANHQQILSETLYRRFEIPLMEELDTFRAITQERDDTYQRMMMEKNKKIQEREAEHLRVGRKKQRDLATFRQALVDLSKLADDLERLKSEHYNGALDTIHETWSRVLDHTALIVRAEVDIYEGIARKGWSGGGLEEIMARCEDPFNIGHGEISTTQGGHGEIFSILPSHSILTSPQSPIFNEGKLIGQYKSLTRTFSNEEEFDDYNDEDSKSIFSSDITKYKPIMDDETSRYEDKNTEIINLSSSNLLDINQKIQPIDIDILNNENGYYNSNGDELKNGFCTETNDNNPSDIHST</sequence>
<proteinExistence type="predicted"/>
<dbReference type="Proteomes" id="UP000011958">
    <property type="component" value="Unassembled WGS sequence"/>
</dbReference>
<gene>
    <name evidence="1" type="ORF">PNEG_00463</name>
</gene>
<evidence type="ECO:0000313" key="2">
    <source>
        <dbReference type="Proteomes" id="UP000011958"/>
    </source>
</evidence>
<dbReference type="PANTHER" id="PTHR38407:SF1">
    <property type="entry name" value="PROTEIN IVY1"/>
    <property type="match status" value="1"/>
</dbReference>
<dbReference type="GeneID" id="19894161"/>
<dbReference type="STRING" id="1069680.M7PLV3"/>
<dbReference type="Gene3D" id="1.20.1270.60">
    <property type="entry name" value="Arfaptin homology (AH) domain/BAR domain"/>
    <property type="match status" value="1"/>
</dbReference>
<comment type="caution">
    <text evidence="1">The sequence shown here is derived from an EMBL/GenBank/DDBJ whole genome shotgun (WGS) entry which is preliminary data.</text>
</comment>
<dbReference type="PANTHER" id="PTHR38407">
    <property type="entry name" value="PROTEIN IVY1"/>
    <property type="match status" value="1"/>
</dbReference>
<reference evidence="2" key="1">
    <citation type="journal article" date="2016" name="Nat. Commun.">
        <title>Genome analysis of three Pneumocystis species reveals adaptation mechanisms to life exclusively in mammalian hosts.</title>
        <authorList>
            <person name="Ma L."/>
            <person name="Chen Z."/>
            <person name="Huang D.W."/>
            <person name="Kutty G."/>
            <person name="Ishihara M."/>
            <person name="Wang H."/>
            <person name="Abouelleil A."/>
            <person name="Bishop L."/>
            <person name="Davey E."/>
            <person name="Deng R."/>
            <person name="Deng X."/>
            <person name="Fan L."/>
            <person name="Fantoni G."/>
            <person name="Fitzgerald M."/>
            <person name="Gogineni E."/>
            <person name="Goldberg J.M."/>
            <person name="Handley G."/>
            <person name="Hu X."/>
            <person name="Huber C."/>
            <person name="Jiao X."/>
            <person name="Jones K."/>
            <person name="Levin J.Z."/>
            <person name="Liu Y."/>
            <person name="Macdonald P."/>
            <person name="Melnikov A."/>
            <person name="Raley C."/>
            <person name="Sassi M."/>
            <person name="Sherman B.T."/>
            <person name="Song X."/>
            <person name="Sykes S."/>
            <person name="Tran B."/>
            <person name="Walsh L."/>
            <person name="Xia Y."/>
            <person name="Yang J."/>
            <person name="Young S."/>
            <person name="Zeng Q."/>
            <person name="Zheng X."/>
            <person name="Stephens R."/>
            <person name="Nusbaum C."/>
            <person name="Birren B.W."/>
            <person name="Azadi P."/>
            <person name="Lempicki R.A."/>
            <person name="Cuomo C.A."/>
            <person name="Kovacs J.A."/>
        </authorList>
    </citation>
    <scope>NUCLEOTIDE SEQUENCE [LARGE SCALE GENOMIC DNA]</scope>
    <source>
        <strain evidence="2">B123</strain>
    </source>
</reference>
<name>M7PLV3_PNEMU</name>
<dbReference type="GO" id="GO:0042144">
    <property type="term" value="P:vacuole fusion, non-autophagic"/>
    <property type="evidence" value="ECO:0007669"/>
    <property type="project" value="InterPro"/>
</dbReference>
<organism evidence="1 2">
    <name type="scientific">Pneumocystis murina (strain B123)</name>
    <name type="common">Mouse pneumocystis pneumonia agent</name>
    <name type="synonym">Pneumocystis carinii f. sp. muris</name>
    <dbReference type="NCBI Taxonomy" id="1069680"/>
    <lineage>
        <taxon>Eukaryota</taxon>
        <taxon>Fungi</taxon>
        <taxon>Dikarya</taxon>
        <taxon>Ascomycota</taxon>
        <taxon>Taphrinomycotina</taxon>
        <taxon>Pneumocystomycetes</taxon>
        <taxon>Pneumocystaceae</taxon>
        <taxon>Pneumocystis</taxon>
    </lineage>
</organism>